<comment type="subcellular location">
    <subcellularLocation>
        <location evidence="1">Membrane</location>
        <topology evidence="1">Multi-pass membrane protein</topology>
    </subcellularLocation>
</comment>
<evidence type="ECO:0000256" key="2">
    <source>
        <dbReference type="ARBA" id="ARBA00022692"/>
    </source>
</evidence>
<dbReference type="InterPro" id="IPR036259">
    <property type="entry name" value="MFS_trans_sf"/>
</dbReference>
<reference evidence="8" key="2">
    <citation type="submission" date="2021-09" db="EMBL/GenBank/DDBJ databases">
        <authorList>
            <person name="Jia N."/>
            <person name="Wang J."/>
            <person name="Shi W."/>
            <person name="Du L."/>
            <person name="Sun Y."/>
            <person name="Zhan W."/>
            <person name="Jiang J."/>
            <person name="Wang Q."/>
            <person name="Zhang B."/>
            <person name="Ji P."/>
            <person name="Sakyi L.B."/>
            <person name="Cui X."/>
            <person name="Yuan T."/>
            <person name="Jiang B."/>
            <person name="Yang W."/>
            <person name="Lam T.T.-Y."/>
            <person name="Chang Q."/>
            <person name="Ding S."/>
            <person name="Wang X."/>
            <person name="Zhu J."/>
            <person name="Ruan X."/>
            <person name="Zhao L."/>
            <person name="Wei J."/>
            <person name="Que T."/>
            <person name="Du C."/>
            <person name="Cheng J."/>
            <person name="Dai P."/>
            <person name="Han X."/>
            <person name="Huang E."/>
            <person name="Gao Y."/>
            <person name="Liu J."/>
            <person name="Shao H."/>
            <person name="Ye R."/>
            <person name="Li L."/>
            <person name="Wei W."/>
            <person name="Wang X."/>
            <person name="Wang C."/>
            <person name="Huo Q."/>
            <person name="Li W."/>
            <person name="Guo W."/>
            <person name="Chen H."/>
            <person name="Chen S."/>
            <person name="Zhou L."/>
            <person name="Zhou L."/>
            <person name="Ni X."/>
            <person name="Tian J."/>
            <person name="Zhou Y."/>
            <person name="Sheng Y."/>
            <person name="Liu T."/>
            <person name="Pan Y."/>
            <person name="Xia L."/>
            <person name="Li J."/>
            <person name="Zhao F."/>
            <person name="Cao W."/>
        </authorList>
    </citation>
    <scope>NUCLEOTIDE SEQUENCE</scope>
    <source>
        <strain evidence="8">Rsan-2018</strain>
        <tissue evidence="8">Larvae</tissue>
    </source>
</reference>
<accession>A0A9D4Q9B3</accession>
<feature type="transmembrane region" description="Helical" evidence="6">
    <location>
        <begin position="379"/>
        <end position="399"/>
    </location>
</feature>
<dbReference type="EMBL" id="JABSTV010001247">
    <property type="protein sequence ID" value="KAH7972250.1"/>
    <property type="molecule type" value="Genomic_DNA"/>
</dbReference>
<dbReference type="AlphaFoldDB" id="A0A9D4Q9B3"/>
<proteinExistence type="predicted"/>
<evidence type="ECO:0000256" key="3">
    <source>
        <dbReference type="ARBA" id="ARBA00022989"/>
    </source>
</evidence>
<feature type="transmembrane region" description="Helical" evidence="6">
    <location>
        <begin position="350"/>
        <end position="367"/>
    </location>
</feature>
<evidence type="ECO:0000313" key="9">
    <source>
        <dbReference type="Proteomes" id="UP000821837"/>
    </source>
</evidence>
<dbReference type="PANTHER" id="PTHR24064">
    <property type="entry name" value="SOLUTE CARRIER FAMILY 22 MEMBER"/>
    <property type="match status" value="1"/>
</dbReference>
<feature type="transmembrane region" description="Helical" evidence="6">
    <location>
        <begin position="599"/>
        <end position="616"/>
    </location>
</feature>
<feature type="compositionally biased region" description="Low complexity" evidence="5">
    <location>
        <begin position="23"/>
        <end position="39"/>
    </location>
</feature>
<dbReference type="Pfam" id="PF00083">
    <property type="entry name" value="Sugar_tr"/>
    <property type="match status" value="1"/>
</dbReference>
<evidence type="ECO:0000256" key="6">
    <source>
        <dbReference type="SAM" id="Phobius"/>
    </source>
</evidence>
<sequence length="705" mass="75893">MGMKKRPRSSSTAQGAPASARNGTAGTAGAISRGSRGSSLPCTPPDRPDSRPGGPAQPEAMGDLNADPREGSPLCSPRGRGKPKNESLKTTAPKTAGQAEADPTGTASAMEQAPLIPVLGTVRFPTSVGHVAGSSVTPLDHVLVFGHGKFQWVILLCTQLAVFCTVVHAVTLPSLARPVDHWCSPPPAYASLPPDLWKNTSIPVEKDGSYSRCFRYEPPFSAHDRDANLSLAVVPCDSGWDYAASLHSSIVAEWDLVCNRSWMMIAMTASYMGGTVVVMPFTGIAADRIGRAPVLVGALFVLVTAGTLLVFSTTLFMFTTLRVFIAASSGTLLVVSLVLLFEVTDSSRRVLYSSVAIAGGVSAANVYTELMYNLVDEWALVQIINMLPGVLLVGAVYFVQESPNWLLAVHLIGRLCKVVEAAARTNGADLERVAKRLEKLHEEDRRSRKDGCDTEGANRTSPLEVVTNPSLRSETLVGFGCWFLAMILFDYLRGSREDRPVYYTQIALECPTVTANVFLLQRKGRRITTAVSMIALGFLVAALGAFSLFFPDPSDADELARHLETAVRVVALLAVDTVTVSLSVITIEMYPTVLRGSGLSFAYVCGRLGAVTMTFASSSSRRGRAVELAVVSLLLVVFGALVLVAMPETTKIHATNMPRNVEWRNKEEDKWKLNEPLRVARDRRASSVANLRRKGSGAQLKSARQ</sequence>
<feature type="region of interest" description="Disordered" evidence="5">
    <location>
        <begin position="1"/>
        <end position="108"/>
    </location>
</feature>
<feature type="region of interest" description="Disordered" evidence="5">
    <location>
        <begin position="684"/>
        <end position="705"/>
    </location>
</feature>
<feature type="domain" description="Major facilitator superfamily (MFS) profile" evidence="7">
    <location>
        <begin position="227"/>
        <end position="650"/>
    </location>
</feature>
<name>A0A9D4Q9B3_RHISA</name>
<feature type="transmembrane region" description="Helical" evidence="6">
    <location>
        <begin position="527"/>
        <end position="549"/>
    </location>
</feature>
<feature type="transmembrane region" description="Helical" evidence="6">
    <location>
        <begin position="569"/>
        <end position="587"/>
    </location>
</feature>
<keyword evidence="4 6" id="KW-0472">Membrane</keyword>
<feature type="transmembrane region" description="Helical" evidence="6">
    <location>
        <begin position="324"/>
        <end position="343"/>
    </location>
</feature>
<feature type="transmembrane region" description="Helical" evidence="6">
    <location>
        <begin position="152"/>
        <end position="172"/>
    </location>
</feature>
<dbReference type="GO" id="GO:0016020">
    <property type="term" value="C:membrane"/>
    <property type="evidence" value="ECO:0007669"/>
    <property type="project" value="UniProtKB-SubCell"/>
</dbReference>
<protein>
    <recommendedName>
        <fullName evidence="7">Major facilitator superfamily (MFS) profile domain-containing protein</fullName>
    </recommendedName>
</protein>
<dbReference type="VEuPathDB" id="VectorBase:RSAN_042450"/>
<feature type="transmembrane region" description="Helical" evidence="6">
    <location>
        <begin position="294"/>
        <end position="318"/>
    </location>
</feature>
<dbReference type="InterPro" id="IPR005828">
    <property type="entry name" value="MFS_sugar_transport-like"/>
</dbReference>
<evidence type="ECO:0000256" key="5">
    <source>
        <dbReference type="SAM" id="MobiDB-lite"/>
    </source>
</evidence>
<keyword evidence="2 6" id="KW-0812">Transmembrane</keyword>
<reference evidence="8" key="1">
    <citation type="journal article" date="2020" name="Cell">
        <title>Large-Scale Comparative Analyses of Tick Genomes Elucidate Their Genetic Diversity and Vector Capacities.</title>
        <authorList>
            <consortium name="Tick Genome and Microbiome Consortium (TIGMIC)"/>
            <person name="Jia N."/>
            <person name="Wang J."/>
            <person name="Shi W."/>
            <person name="Du L."/>
            <person name="Sun Y."/>
            <person name="Zhan W."/>
            <person name="Jiang J.F."/>
            <person name="Wang Q."/>
            <person name="Zhang B."/>
            <person name="Ji P."/>
            <person name="Bell-Sakyi L."/>
            <person name="Cui X.M."/>
            <person name="Yuan T.T."/>
            <person name="Jiang B.G."/>
            <person name="Yang W.F."/>
            <person name="Lam T.T."/>
            <person name="Chang Q.C."/>
            <person name="Ding S.J."/>
            <person name="Wang X.J."/>
            <person name="Zhu J.G."/>
            <person name="Ruan X.D."/>
            <person name="Zhao L."/>
            <person name="Wei J.T."/>
            <person name="Ye R.Z."/>
            <person name="Que T.C."/>
            <person name="Du C.H."/>
            <person name="Zhou Y.H."/>
            <person name="Cheng J.X."/>
            <person name="Dai P.F."/>
            <person name="Guo W.B."/>
            <person name="Han X.H."/>
            <person name="Huang E.J."/>
            <person name="Li L.F."/>
            <person name="Wei W."/>
            <person name="Gao Y.C."/>
            <person name="Liu J.Z."/>
            <person name="Shao H.Z."/>
            <person name="Wang X."/>
            <person name="Wang C.C."/>
            <person name="Yang T.C."/>
            <person name="Huo Q.B."/>
            <person name="Li W."/>
            <person name="Chen H.Y."/>
            <person name="Chen S.E."/>
            <person name="Zhou L.G."/>
            <person name="Ni X.B."/>
            <person name="Tian J.H."/>
            <person name="Sheng Y."/>
            <person name="Liu T."/>
            <person name="Pan Y.S."/>
            <person name="Xia L.Y."/>
            <person name="Li J."/>
            <person name="Zhao F."/>
            <person name="Cao W.C."/>
        </authorList>
    </citation>
    <scope>NUCLEOTIDE SEQUENCE</scope>
    <source>
        <strain evidence="8">Rsan-2018</strain>
    </source>
</reference>
<evidence type="ECO:0000256" key="1">
    <source>
        <dbReference type="ARBA" id="ARBA00004141"/>
    </source>
</evidence>
<feature type="transmembrane region" description="Helical" evidence="6">
    <location>
        <begin position="628"/>
        <end position="646"/>
    </location>
</feature>
<feature type="region of interest" description="Disordered" evidence="5">
    <location>
        <begin position="441"/>
        <end position="461"/>
    </location>
</feature>
<evidence type="ECO:0000259" key="7">
    <source>
        <dbReference type="PROSITE" id="PS50850"/>
    </source>
</evidence>
<dbReference type="SUPFAM" id="SSF103473">
    <property type="entry name" value="MFS general substrate transporter"/>
    <property type="match status" value="1"/>
</dbReference>
<dbReference type="PROSITE" id="PS50850">
    <property type="entry name" value="MFS"/>
    <property type="match status" value="1"/>
</dbReference>
<feature type="compositionally biased region" description="Basic and acidic residues" evidence="5">
    <location>
        <begin position="441"/>
        <end position="452"/>
    </location>
</feature>
<keyword evidence="9" id="KW-1185">Reference proteome</keyword>
<gene>
    <name evidence="8" type="ORF">HPB52_009900</name>
</gene>
<organism evidence="8 9">
    <name type="scientific">Rhipicephalus sanguineus</name>
    <name type="common">Brown dog tick</name>
    <name type="synonym">Ixodes sanguineus</name>
    <dbReference type="NCBI Taxonomy" id="34632"/>
    <lineage>
        <taxon>Eukaryota</taxon>
        <taxon>Metazoa</taxon>
        <taxon>Ecdysozoa</taxon>
        <taxon>Arthropoda</taxon>
        <taxon>Chelicerata</taxon>
        <taxon>Arachnida</taxon>
        <taxon>Acari</taxon>
        <taxon>Parasitiformes</taxon>
        <taxon>Ixodida</taxon>
        <taxon>Ixodoidea</taxon>
        <taxon>Ixodidae</taxon>
        <taxon>Rhipicephalinae</taxon>
        <taxon>Rhipicephalus</taxon>
        <taxon>Rhipicephalus</taxon>
    </lineage>
</organism>
<evidence type="ECO:0000256" key="4">
    <source>
        <dbReference type="ARBA" id="ARBA00023136"/>
    </source>
</evidence>
<evidence type="ECO:0000313" key="8">
    <source>
        <dbReference type="EMBL" id="KAH7972250.1"/>
    </source>
</evidence>
<dbReference type="Proteomes" id="UP000821837">
    <property type="component" value="Chromosome 11"/>
</dbReference>
<comment type="caution">
    <text evidence="8">The sequence shown here is derived from an EMBL/GenBank/DDBJ whole genome shotgun (WGS) entry which is preliminary data.</text>
</comment>
<keyword evidence="3 6" id="KW-1133">Transmembrane helix</keyword>
<dbReference type="InterPro" id="IPR020846">
    <property type="entry name" value="MFS_dom"/>
</dbReference>
<feature type="transmembrane region" description="Helical" evidence="6">
    <location>
        <begin position="262"/>
        <end position="282"/>
    </location>
</feature>
<dbReference type="Gene3D" id="1.20.1250.20">
    <property type="entry name" value="MFS general substrate transporter like domains"/>
    <property type="match status" value="1"/>
</dbReference>
<dbReference type="GO" id="GO:0022857">
    <property type="term" value="F:transmembrane transporter activity"/>
    <property type="evidence" value="ECO:0007669"/>
    <property type="project" value="InterPro"/>
</dbReference>